<sequence>MKHRIHAAAAILTLLFLAAFWISTAVSELFLAAGAVAQVKLAIAYALLGFVPVMMLTAASGFMMGGKGKHPLLQAKRGRMPFIAANGLLVLVPAAVFLAMRAQAGRFDGVFYAVQALELAAGAANLALIGLNIRDGLRLGRQRRRPQEQGPGLASRHP</sequence>
<proteinExistence type="predicted"/>
<organism evidence="2 3">
    <name type="scientific">Achromobacter insolitus</name>
    <dbReference type="NCBI Taxonomy" id="217204"/>
    <lineage>
        <taxon>Bacteria</taxon>
        <taxon>Pseudomonadati</taxon>
        <taxon>Pseudomonadota</taxon>
        <taxon>Betaproteobacteria</taxon>
        <taxon>Burkholderiales</taxon>
        <taxon>Alcaligenaceae</taxon>
        <taxon>Achromobacter</taxon>
    </lineage>
</organism>
<keyword evidence="1" id="KW-0472">Membrane</keyword>
<keyword evidence="3" id="KW-1185">Reference proteome</keyword>
<keyword evidence="1" id="KW-0812">Transmembrane</keyword>
<feature type="transmembrane region" description="Helical" evidence="1">
    <location>
        <begin position="83"/>
        <end position="104"/>
    </location>
</feature>
<feature type="transmembrane region" description="Helical" evidence="1">
    <location>
        <begin position="110"/>
        <end position="133"/>
    </location>
</feature>
<dbReference type="AlphaFoldDB" id="A0A6S7F7M0"/>
<dbReference type="RefSeq" id="WP_175202393.1">
    <property type="nucleotide sequence ID" value="NZ_CADILH010000003.1"/>
</dbReference>
<keyword evidence="1" id="KW-1133">Transmembrane helix</keyword>
<name>A0A6S7F7M0_9BURK</name>
<gene>
    <name evidence="2" type="ORF">LMG6000_02080</name>
</gene>
<protein>
    <recommendedName>
        <fullName evidence="4">Transmembrane protein</fullName>
    </recommendedName>
</protein>
<evidence type="ECO:0000313" key="3">
    <source>
        <dbReference type="Proteomes" id="UP000494183"/>
    </source>
</evidence>
<dbReference type="EMBL" id="CADILH010000003">
    <property type="protein sequence ID" value="CAB3931295.1"/>
    <property type="molecule type" value="Genomic_DNA"/>
</dbReference>
<evidence type="ECO:0008006" key="4">
    <source>
        <dbReference type="Google" id="ProtNLM"/>
    </source>
</evidence>
<dbReference type="Proteomes" id="UP000494183">
    <property type="component" value="Unassembled WGS sequence"/>
</dbReference>
<feature type="transmembrane region" description="Helical" evidence="1">
    <location>
        <begin position="42"/>
        <end position="62"/>
    </location>
</feature>
<accession>A0A6S7F7M0</accession>
<reference evidence="2 3" key="1">
    <citation type="submission" date="2020-04" db="EMBL/GenBank/DDBJ databases">
        <authorList>
            <person name="De Canck E."/>
        </authorList>
    </citation>
    <scope>NUCLEOTIDE SEQUENCE [LARGE SCALE GENOMIC DNA]</scope>
    <source>
        <strain evidence="2 3">LMG 6000</strain>
    </source>
</reference>
<evidence type="ECO:0000313" key="2">
    <source>
        <dbReference type="EMBL" id="CAB3931295.1"/>
    </source>
</evidence>
<evidence type="ECO:0000256" key="1">
    <source>
        <dbReference type="SAM" id="Phobius"/>
    </source>
</evidence>